<evidence type="ECO:0000256" key="3">
    <source>
        <dbReference type="ARBA" id="ARBA00022679"/>
    </source>
</evidence>
<reference evidence="9 10" key="1">
    <citation type="submission" date="2020-04" db="EMBL/GenBank/DDBJ databases">
        <title>Perkinsus chesapeaki whole genome sequence.</title>
        <authorList>
            <person name="Bogema D.R."/>
        </authorList>
    </citation>
    <scope>NUCLEOTIDE SEQUENCE [LARGE SCALE GENOMIC DNA]</scope>
    <source>
        <strain evidence="9">ATCC PRA-425</strain>
    </source>
</reference>
<dbReference type="GO" id="GO:0005829">
    <property type="term" value="C:cytosol"/>
    <property type="evidence" value="ECO:0007669"/>
    <property type="project" value="TreeGrafter"/>
</dbReference>
<evidence type="ECO:0000256" key="1">
    <source>
        <dbReference type="ARBA" id="ARBA00005790"/>
    </source>
</evidence>
<evidence type="ECO:0000256" key="5">
    <source>
        <dbReference type="ARBA" id="ARBA00022777"/>
    </source>
</evidence>
<dbReference type="FunFam" id="3.30.63.10:FF:000002">
    <property type="entry name" value="Guanylate kinase 1"/>
    <property type="match status" value="1"/>
</dbReference>
<dbReference type="SMART" id="SM00072">
    <property type="entry name" value="GuKc"/>
    <property type="match status" value="1"/>
</dbReference>
<dbReference type="AlphaFoldDB" id="A0A7J6L890"/>
<comment type="caution">
    <text evidence="9">The sequence shown here is derived from an EMBL/GenBank/DDBJ whole genome shotgun (WGS) entry which is preliminary data.</text>
</comment>
<dbReference type="InterPro" id="IPR045667">
    <property type="entry name" value="ORC3_N"/>
</dbReference>
<dbReference type="Pfam" id="PF07034">
    <property type="entry name" value="ORC3_N"/>
    <property type="match status" value="1"/>
</dbReference>
<dbReference type="OrthoDB" id="6334211at2759"/>
<name>A0A7J6L890_PERCH</name>
<dbReference type="SUPFAM" id="SSF52540">
    <property type="entry name" value="P-loop containing nucleoside triphosphate hydrolases"/>
    <property type="match status" value="1"/>
</dbReference>
<dbReference type="InterPro" id="IPR017665">
    <property type="entry name" value="Guanylate_kinase"/>
</dbReference>
<feature type="region of interest" description="Disordered" evidence="7">
    <location>
        <begin position="439"/>
        <end position="480"/>
    </location>
</feature>
<accession>A0A7J6L890</accession>
<dbReference type="PANTHER" id="PTHR23117:SF13">
    <property type="entry name" value="GUANYLATE KINASE"/>
    <property type="match status" value="1"/>
</dbReference>
<evidence type="ECO:0000256" key="7">
    <source>
        <dbReference type="SAM" id="MobiDB-lite"/>
    </source>
</evidence>
<comment type="similarity">
    <text evidence="1">Belongs to the guanylate kinase family.</text>
</comment>
<dbReference type="PROSITE" id="PS00856">
    <property type="entry name" value="GUANYLATE_KINASE_1"/>
    <property type="match status" value="1"/>
</dbReference>
<feature type="compositionally biased region" description="Acidic residues" evidence="7">
    <location>
        <begin position="1052"/>
        <end position="1065"/>
    </location>
</feature>
<dbReference type="NCBIfam" id="TIGR03263">
    <property type="entry name" value="guanyl_kin"/>
    <property type="match status" value="1"/>
</dbReference>
<evidence type="ECO:0000259" key="8">
    <source>
        <dbReference type="PROSITE" id="PS50052"/>
    </source>
</evidence>
<keyword evidence="10" id="KW-1185">Reference proteome</keyword>
<dbReference type="InterPro" id="IPR008144">
    <property type="entry name" value="Guanylate_kin-like_dom"/>
</dbReference>
<evidence type="ECO:0000256" key="4">
    <source>
        <dbReference type="ARBA" id="ARBA00022741"/>
    </source>
</evidence>
<evidence type="ECO:0000256" key="6">
    <source>
        <dbReference type="ARBA" id="ARBA00022840"/>
    </source>
</evidence>
<dbReference type="PANTHER" id="PTHR23117">
    <property type="entry name" value="GUANYLATE KINASE-RELATED"/>
    <property type="match status" value="1"/>
</dbReference>
<dbReference type="Proteomes" id="UP000591131">
    <property type="component" value="Unassembled WGS sequence"/>
</dbReference>
<dbReference type="EMBL" id="JAAPAO010000658">
    <property type="protein sequence ID" value="KAF4655414.1"/>
    <property type="molecule type" value="Genomic_DNA"/>
</dbReference>
<keyword evidence="5 9" id="KW-0418">Kinase</keyword>
<dbReference type="GO" id="GO:0004385">
    <property type="term" value="F:GMP kinase activity"/>
    <property type="evidence" value="ECO:0007669"/>
    <property type="project" value="UniProtKB-EC"/>
</dbReference>
<dbReference type="Gene3D" id="3.40.50.300">
    <property type="entry name" value="P-loop containing nucleotide triphosphate hydrolases"/>
    <property type="match status" value="1"/>
</dbReference>
<dbReference type="Pfam" id="PF00625">
    <property type="entry name" value="Guanylate_kin"/>
    <property type="match status" value="1"/>
</dbReference>
<protein>
    <recommendedName>
        <fullName evidence="2">guanylate kinase</fullName>
        <ecNumber evidence="2">2.7.4.8</ecNumber>
    </recommendedName>
</protein>
<feature type="compositionally biased region" description="Basic residues" evidence="7">
    <location>
        <begin position="1071"/>
        <end position="1093"/>
    </location>
</feature>
<keyword evidence="6" id="KW-0067">ATP-binding</keyword>
<dbReference type="InterPro" id="IPR020590">
    <property type="entry name" value="Guanylate_kinase_CS"/>
</dbReference>
<sequence length="1100" mass="120590">MAPGLNTAVRRGFMNITTAATTTANKITSDVLVLCGPSGAGKSTLIKRLLKDFPGRFGFSVSHTTRSIRPGEINGKSYNFIDRPTMEAEIVRGEFIEHAEVHGNLYGTSKTGVREVLAHGEICILDIDVQGVESIKSSKDLGFNPAYVFISPPSLQVLEKRLRDRNTETEEAIQKRLTTARKEMTYRDRPRFWDLVLINDDLDKCYSKLKAFVESHCDWLNMPKPKPGEIYQPHDGWSIRACKAPRQVTPMDQAASAVISQGHGRSGLPGTATDSASAGDHAYWGLRRLQPTITPQGDMLFDRDRQVALSRLWGWMSDRFSEIMRKHTRPGRVEVIDALTQRDDDYYTLGYNNRVKTIVGTAGASSSDRAYVFKQLQKAFCEKEVTPYQVLLHRSDLCSLETAIKRIVSRLLSADSAPASASPTSGSAAAAAAAASTTATPIRRVRSQAKTPNTARRENNVDYSDDSDEESSKYVGKGRGGGVPLPLSVSEAVLGLLPKDFNDLSILREWYKSTVHMQKIAPIVVMVEDADASDISTLGALMKLMVNLVGAEYDGRPGRAAALPLSIILGVSGVSASDGGLMDLISDLRQDLELHEIPLLDSKAVFDSFIDLLEISMPALGFPLIVSKGTIAALRDMFINSTMCNEDILRSICYIVRDYFDTNPWAVLCDPSVVMKAAGDGTTLTAQFASRVAGLSEAAKSMLAAHLKQEGCKGYTRPDGTLDEAKACNHLGTLLGQRSRVASLALFWDALTRTTAKKSIERSVRMEPLLFPDSITSLNNDISRMCIAVEKLAAMTTSTFNTTLERTSTWLEKSFRCLPAECLDGNAGTDLEDIIMALKDIQDTMGSSGRAVPNAGLSKSVTALLNFIRRTFDGAIVPDELSRLCTSVCVWNDHEGLAKTCLNVLDVDVFFNSLWDSDAITAPDGRKIDVEDVTRDSKGKLPVGYTEDLSDLTIVYRLYLQHARTIDLEDLWSRFCSELQKNEDPVPSPEDMQVRFGMCLCTLEFLGAIQSPSRGSLMKGQDPSCFYKGLRVKKLYFPDAHAKIQKGPTVETVEEAPGDENDGDDTDPKSAAKRKRSAAPKKAAAKKSAKRGRAAKIVYI</sequence>
<dbReference type="EC" id="2.7.4.8" evidence="2"/>
<dbReference type="InterPro" id="IPR008145">
    <property type="entry name" value="GK/Ca_channel_bsu"/>
</dbReference>
<gene>
    <name evidence="9" type="primary">GUK1</name>
    <name evidence="9" type="ORF">FOL47_009433</name>
</gene>
<evidence type="ECO:0000256" key="2">
    <source>
        <dbReference type="ARBA" id="ARBA00012961"/>
    </source>
</evidence>
<dbReference type="InterPro" id="IPR027417">
    <property type="entry name" value="P-loop_NTPase"/>
</dbReference>
<keyword evidence="3" id="KW-0808">Transferase</keyword>
<dbReference type="GO" id="GO:0005524">
    <property type="term" value="F:ATP binding"/>
    <property type="evidence" value="ECO:0007669"/>
    <property type="project" value="UniProtKB-KW"/>
</dbReference>
<dbReference type="FunFam" id="3.40.50.300:FF:000776">
    <property type="entry name" value="Guanylate kinase 2"/>
    <property type="match status" value="1"/>
</dbReference>
<keyword evidence="4" id="KW-0547">Nucleotide-binding</keyword>
<dbReference type="PROSITE" id="PS50052">
    <property type="entry name" value="GUANYLATE_KINASE_2"/>
    <property type="match status" value="1"/>
</dbReference>
<feature type="domain" description="Guanylate kinase-like" evidence="8">
    <location>
        <begin position="29"/>
        <end position="214"/>
    </location>
</feature>
<evidence type="ECO:0000313" key="10">
    <source>
        <dbReference type="Proteomes" id="UP000591131"/>
    </source>
</evidence>
<dbReference type="CDD" id="cd00071">
    <property type="entry name" value="GMPK"/>
    <property type="match status" value="1"/>
</dbReference>
<evidence type="ECO:0000313" key="9">
    <source>
        <dbReference type="EMBL" id="KAF4655414.1"/>
    </source>
</evidence>
<organism evidence="9 10">
    <name type="scientific">Perkinsus chesapeaki</name>
    <name type="common">Clam parasite</name>
    <name type="synonym">Perkinsus andrewsi</name>
    <dbReference type="NCBI Taxonomy" id="330153"/>
    <lineage>
        <taxon>Eukaryota</taxon>
        <taxon>Sar</taxon>
        <taxon>Alveolata</taxon>
        <taxon>Perkinsozoa</taxon>
        <taxon>Perkinsea</taxon>
        <taxon>Perkinsida</taxon>
        <taxon>Perkinsidae</taxon>
        <taxon>Perkinsus</taxon>
    </lineage>
</organism>
<proteinExistence type="inferred from homology"/>
<feature type="region of interest" description="Disordered" evidence="7">
    <location>
        <begin position="1048"/>
        <end position="1093"/>
    </location>
</feature>